<name>A0AAV6V5J5_9ARAC</name>
<feature type="compositionally biased region" description="Polar residues" evidence="8">
    <location>
        <begin position="1583"/>
        <end position="1594"/>
    </location>
</feature>
<evidence type="ECO:0000256" key="1">
    <source>
        <dbReference type="ARBA" id="ARBA00004123"/>
    </source>
</evidence>
<comment type="caution">
    <text evidence="10">The sequence shown here is derived from an EMBL/GenBank/DDBJ whole genome shotgun (WGS) entry which is preliminary data.</text>
</comment>
<comment type="subcellular location">
    <subcellularLocation>
        <location evidence="1">Nucleus</location>
    </subcellularLocation>
</comment>
<feature type="domain" description="C2H2-type" evidence="9">
    <location>
        <begin position="1550"/>
        <end position="1584"/>
    </location>
</feature>
<evidence type="ECO:0000256" key="6">
    <source>
        <dbReference type="ARBA" id="ARBA00023242"/>
    </source>
</evidence>
<feature type="compositionally biased region" description="Basic and acidic residues" evidence="8">
    <location>
        <begin position="1072"/>
        <end position="1084"/>
    </location>
</feature>
<feature type="region of interest" description="Disordered" evidence="8">
    <location>
        <begin position="1062"/>
        <end position="1106"/>
    </location>
</feature>
<dbReference type="Proteomes" id="UP000827092">
    <property type="component" value="Unassembled WGS sequence"/>
</dbReference>
<feature type="region of interest" description="Disordered" evidence="8">
    <location>
        <begin position="293"/>
        <end position="337"/>
    </location>
</feature>
<dbReference type="InterPro" id="IPR013087">
    <property type="entry name" value="Znf_C2H2_type"/>
</dbReference>
<dbReference type="PROSITE" id="PS50157">
    <property type="entry name" value="ZINC_FINGER_C2H2_2"/>
    <property type="match status" value="1"/>
</dbReference>
<feature type="region of interest" description="Disordered" evidence="8">
    <location>
        <begin position="1"/>
        <end position="29"/>
    </location>
</feature>
<keyword evidence="4 7" id="KW-0863">Zinc-finger</keyword>
<reference evidence="10 11" key="1">
    <citation type="journal article" date="2022" name="Nat. Ecol. Evol.">
        <title>A masculinizing supergene underlies an exaggerated male reproductive morph in a spider.</title>
        <authorList>
            <person name="Hendrickx F."/>
            <person name="De Corte Z."/>
            <person name="Sonet G."/>
            <person name="Van Belleghem S.M."/>
            <person name="Kostlbacher S."/>
            <person name="Vangestel C."/>
        </authorList>
    </citation>
    <scope>NUCLEOTIDE SEQUENCE [LARGE SCALE GENOMIC DNA]</scope>
    <source>
        <strain evidence="10">W744_W776</strain>
    </source>
</reference>
<keyword evidence="3" id="KW-0677">Repeat</keyword>
<accession>A0AAV6V5J5</accession>
<proteinExistence type="predicted"/>
<dbReference type="GO" id="GO:0005634">
    <property type="term" value="C:nucleus"/>
    <property type="evidence" value="ECO:0007669"/>
    <property type="project" value="UniProtKB-SubCell"/>
</dbReference>
<dbReference type="InterPro" id="IPR050888">
    <property type="entry name" value="ZnF_C2H2-type_TF"/>
</dbReference>
<protein>
    <recommendedName>
        <fullName evidence="9">C2H2-type domain-containing protein</fullName>
    </recommendedName>
</protein>
<evidence type="ECO:0000256" key="4">
    <source>
        <dbReference type="ARBA" id="ARBA00022771"/>
    </source>
</evidence>
<organism evidence="10 11">
    <name type="scientific">Oedothorax gibbosus</name>
    <dbReference type="NCBI Taxonomy" id="931172"/>
    <lineage>
        <taxon>Eukaryota</taxon>
        <taxon>Metazoa</taxon>
        <taxon>Ecdysozoa</taxon>
        <taxon>Arthropoda</taxon>
        <taxon>Chelicerata</taxon>
        <taxon>Arachnida</taxon>
        <taxon>Araneae</taxon>
        <taxon>Araneomorphae</taxon>
        <taxon>Entelegynae</taxon>
        <taxon>Araneoidea</taxon>
        <taxon>Linyphiidae</taxon>
        <taxon>Erigoninae</taxon>
        <taxon>Oedothorax</taxon>
    </lineage>
</organism>
<evidence type="ECO:0000256" key="2">
    <source>
        <dbReference type="ARBA" id="ARBA00022723"/>
    </source>
</evidence>
<dbReference type="PANTHER" id="PTHR24406">
    <property type="entry name" value="TRANSCRIPTIONAL REPRESSOR CTCFL-RELATED"/>
    <property type="match status" value="1"/>
</dbReference>
<feature type="region of interest" description="Disordered" evidence="8">
    <location>
        <begin position="1366"/>
        <end position="1417"/>
    </location>
</feature>
<evidence type="ECO:0000256" key="3">
    <source>
        <dbReference type="ARBA" id="ARBA00022737"/>
    </source>
</evidence>
<sequence length="1676" mass="180023">MAPMAVGSSNIKLNPGVAESEKPASTSKSRLFLTFQLPSKQGSRKGSEKALIRGSPICVELPPASAKKTIGTAPKLGELTRVDSSTNSRETDHVDTTTEFEKSDDAIITSISGKTALEDPVSGNAGTAKKDRGQVSAGPIIVDLLSESKKSGHLDANLTSGVAPKVEVLPGSEPDVPAIHQSNPVATKPATQQRFRIYRVPLNQIFGPNAKMPILSGGPVHVGPTSATGGTTNFQLAPVAGSTGPINLTAVADGRAYIGIAPGSGGSPNIQLAPLGGMPSTIGPVSLSGGPSNIDLTPLSERPSSILLDSKSDRSSVMGFDPKSEGSSSMGRKPVSQNRGKVSCKCSTCQNTYSNKDAFYYHIKNCFNDSEKESEKVPVPEGPATINLISGAANSNLVVPGPPVPFSTPTVEKQALQTQLLSRGSDCTVPDTWSGGISGLQDPNSMYGGLAPVDSGSITERSSDPSLNLVPGEILAVAPEKPPKISYPRKCSNCQNTYRNKSAFQYHKAKCSQEKTEASYPRKCSHCGTVFLTRYSYFKHLKNESRPKQKSIYPRKCLLCGKTYTSREAFWKHKKRNCYTVKHSPKPAEVSMSEGSSMVSGTMSEGSANTISLSENQRMPAALLPDNVANKQPQKRRLFLMYIPPTEHTYAASKPTPGPTLVRLTPIPEITAYEDPTPGTRRKVEEDVTQVAANTDRTLVSGGKVNENLTPVACMKSQEDLSLVTGVTTHKDLLVDGEKVSEDVIVSGENVSCSLSEDLSCIDRDLVFGSPTASVSGEQKGIKPGKPKVFYPRMCPLCQKSYRNKNAFQYHKLNCVGVNAAKNTSGVAVNAVENTSNFYKKCLRCLNSYSSKSAYYYHMKKCPPPQTQKPVYPRTCLVCSKSYKTRSSFCGHKKTCSSEKCAPKPKKLKPKASRLKVTEHASISGESSSTDMLTSSVGPSNMDSMLKSGEASLGVEGTNTGKRVKYPRQCPKCKKSFLKQDHFMYHLNKSVECKAMYYVLIGKDLANPNKKTPSEKPASPRKTRLFLTFQMPSKKGSGKGSKPALLCGSPICIELPIARTKKTIGPAPKPGESTHVDSSTKSEDTDQTDTATESEGSADATITSISGKTALEDQISGNAKKDPDQVSGGPIIVDLNSECEKSGHLDANRTPGVALKVEVLPDPVPVNLPESEVPAVHESNPVAKNPAPQQRFRIYRVPLNQIFDPNASMPVLSGGPVQVGLSSATGGTTNIQLAPVAGSTGPINLTAVADGRAYIGIAPGSRGSQNIQLAPLGGIPFNIGQFIVPGGPSNIGPLMVPGGLPNIQLASLGRMPSNTGPVIVPGGPSNIGPLSLPVASPNIHLAPLGGLPSNIGQVIVSAGPSTIGPVSLSGGPSNIDPTPVSEEPSSMGPDPKTEESSSMGFDPKSEGSSSMGLKPVSQNRGKVSWKCSTCQNSYSNKDAFYYHIKSCYFKDSEKETSTSITLAQRQIKKPTFKNSKHVYPKKCLCCGKMLHRTALFRHKRLKRCKPNPESSCEQMNPEPETIKLHHKPSLEFNQAPLMPSRPTGKISYPRKCIHCGREYAHKTSFGRHRRKCGSMRERHAGPSATTDKPENQSGKRIKYPRFCHSCKKYFRNLDSFMYHLKKSAECKAIHYFILGKDLVNPKKSIYPRKCLFCDKIFHNPSLYSLHRKSCGTVTTS</sequence>
<keyword evidence="5" id="KW-0862">Zinc</keyword>
<gene>
    <name evidence="10" type="ORF">JTE90_019826</name>
</gene>
<evidence type="ECO:0000313" key="10">
    <source>
        <dbReference type="EMBL" id="KAG8191892.1"/>
    </source>
</evidence>
<dbReference type="EMBL" id="JAFNEN010000150">
    <property type="protein sequence ID" value="KAG8191892.1"/>
    <property type="molecule type" value="Genomic_DNA"/>
</dbReference>
<feature type="region of interest" description="Disordered" evidence="8">
    <location>
        <begin position="1567"/>
        <end position="1594"/>
    </location>
</feature>
<feature type="compositionally biased region" description="Polar residues" evidence="8">
    <location>
        <begin position="924"/>
        <end position="935"/>
    </location>
</feature>
<keyword evidence="11" id="KW-1185">Reference proteome</keyword>
<keyword evidence="6" id="KW-0539">Nucleus</keyword>
<dbReference type="SMART" id="SM00355">
    <property type="entry name" value="ZnF_C2H2"/>
    <property type="match status" value="10"/>
</dbReference>
<dbReference type="GO" id="GO:0008270">
    <property type="term" value="F:zinc ion binding"/>
    <property type="evidence" value="ECO:0007669"/>
    <property type="project" value="UniProtKB-KW"/>
</dbReference>
<evidence type="ECO:0000256" key="8">
    <source>
        <dbReference type="SAM" id="MobiDB-lite"/>
    </source>
</evidence>
<evidence type="ECO:0000259" key="9">
    <source>
        <dbReference type="PROSITE" id="PS50157"/>
    </source>
</evidence>
<keyword evidence="2" id="KW-0479">Metal-binding</keyword>
<feature type="compositionally biased region" description="Polar residues" evidence="8">
    <location>
        <begin position="1088"/>
        <end position="1106"/>
    </location>
</feature>
<evidence type="ECO:0000313" key="11">
    <source>
        <dbReference type="Proteomes" id="UP000827092"/>
    </source>
</evidence>
<feature type="compositionally biased region" description="Polar residues" evidence="8">
    <location>
        <begin position="325"/>
        <end position="337"/>
    </location>
</feature>
<evidence type="ECO:0000256" key="5">
    <source>
        <dbReference type="ARBA" id="ARBA00022833"/>
    </source>
</evidence>
<feature type="compositionally biased region" description="Polar residues" evidence="8">
    <location>
        <begin position="1406"/>
        <end position="1417"/>
    </location>
</feature>
<evidence type="ECO:0000256" key="7">
    <source>
        <dbReference type="PROSITE-ProRule" id="PRU00042"/>
    </source>
</evidence>
<feature type="region of interest" description="Disordered" evidence="8">
    <location>
        <begin position="909"/>
        <end position="935"/>
    </location>
</feature>